<keyword evidence="2 5" id="KW-0547">Nucleotide-binding</keyword>
<dbReference type="GO" id="GO:0007030">
    <property type="term" value="P:Golgi organization"/>
    <property type="evidence" value="ECO:0007669"/>
    <property type="project" value="TreeGrafter"/>
</dbReference>
<gene>
    <name evidence="7" type="ORF">CAMP_LOCUS16713</name>
</gene>
<dbReference type="EMBL" id="CANHGI010000006">
    <property type="protein sequence ID" value="CAI5454076.1"/>
    <property type="molecule type" value="Genomic_DNA"/>
</dbReference>
<dbReference type="PANTHER" id="PTHR12865">
    <property type="entry name" value="PHOSPHATIDYLINOSITOL 4-KINASE TYPE-II"/>
    <property type="match status" value="1"/>
</dbReference>
<keyword evidence="3 5" id="KW-0418">Kinase</keyword>
<reference evidence="7" key="1">
    <citation type="submission" date="2022-11" db="EMBL/GenBank/DDBJ databases">
        <authorList>
            <person name="Kikuchi T."/>
        </authorList>
    </citation>
    <scope>NUCLEOTIDE SEQUENCE</scope>
    <source>
        <strain evidence="7">PS1010</strain>
    </source>
</reference>
<dbReference type="GO" id="GO:0005765">
    <property type="term" value="C:lysosomal membrane"/>
    <property type="evidence" value="ECO:0007669"/>
    <property type="project" value="TreeGrafter"/>
</dbReference>
<accession>A0A9P1NAC7</accession>
<dbReference type="EC" id="2.7.1.67" evidence="5"/>
<keyword evidence="4 5" id="KW-0067">ATP-binding</keyword>
<feature type="compositionally biased region" description="Basic and acidic residues" evidence="6">
    <location>
        <begin position="74"/>
        <end position="84"/>
    </location>
</feature>
<evidence type="ECO:0000256" key="3">
    <source>
        <dbReference type="ARBA" id="ARBA00022777"/>
    </source>
</evidence>
<dbReference type="GO" id="GO:0005524">
    <property type="term" value="F:ATP binding"/>
    <property type="evidence" value="ECO:0007669"/>
    <property type="project" value="UniProtKB-UniRule"/>
</dbReference>
<keyword evidence="5" id="KW-0472">Membrane</keyword>
<protein>
    <recommendedName>
        <fullName evidence="5">Phosphatidylinositol 4-kinase type 2</fullName>
        <ecNumber evidence="5">2.7.1.67</ecNumber>
    </recommendedName>
</protein>
<evidence type="ECO:0000313" key="7">
    <source>
        <dbReference type="EMBL" id="CAI5454076.1"/>
    </source>
</evidence>
<name>A0A9P1NAC7_9PELO</name>
<sequence length="188" mass="21179">MRSNTIDSESSPPRRNTRMSSSGASESELDTCDENVGLLGTRTARKKKPYTKRNEQTPSLHRPLSNINDEGDVDYDHDNFDPRDNYSSDEDILNSGPDAYGSTVGATISLKYNEACRAIHNNHFPERIVQGSSGSYFVKNIHDEIIAVFKPKNEEPYGSLNPKWLKWIHRVFLPCCFGRSCLPPNQGE</sequence>
<evidence type="ECO:0000313" key="8">
    <source>
        <dbReference type="Proteomes" id="UP001152747"/>
    </source>
</evidence>
<evidence type="ECO:0000256" key="4">
    <source>
        <dbReference type="ARBA" id="ARBA00022840"/>
    </source>
</evidence>
<feature type="region of interest" description="Disordered" evidence="6">
    <location>
        <begin position="1"/>
        <end position="84"/>
    </location>
</feature>
<organism evidence="7 8">
    <name type="scientific">Caenorhabditis angaria</name>
    <dbReference type="NCBI Taxonomy" id="860376"/>
    <lineage>
        <taxon>Eukaryota</taxon>
        <taxon>Metazoa</taxon>
        <taxon>Ecdysozoa</taxon>
        <taxon>Nematoda</taxon>
        <taxon>Chromadorea</taxon>
        <taxon>Rhabditida</taxon>
        <taxon>Rhabditina</taxon>
        <taxon>Rhabditomorpha</taxon>
        <taxon>Rhabditoidea</taxon>
        <taxon>Rhabditidae</taxon>
        <taxon>Peloderinae</taxon>
        <taxon>Caenorhabditis</taxon>
    </lineage>
</organism>
<evidence type="ECO:0000256" key="2">
    <source>
        <dbReference type="ARBA" id="ARBA00022741"/>
    </source>
</evidence>
<evidence type="ECO:0000256" key="6">
    <source>
        <dbReference type="SAM" id="MobiDB-lite"/>
    </source>
</evidence>
<dbReference type="Proteomes" id="UP001152747">
    <property type="component" value="Unassembled WGS sequence"/>
</dbReference>
<evidence type="ECO:0000256" key="5">
    <source>
        <dbReference type="RuleBase" id="RU367084"/>
    </source>
</evidence>
<keyword evidence="1 5" id="KW-0808">Transferase</keyword>
<dbReference type="GO" id="GO:0046854">
    <property type="term" value="P:phosphatidylinositol phosphate biosynthetic process"/>
    <property type="evidence" value="ECO:0007669"/>
    <property type="project" value="UniProtKB-UniRule"/>
</dbReference>
<comment type="catalytic activity">
    <reaction evidence="5">
        <text>a 1,2-diacyl-sn-glycero-3-phospho-(1D-myo-inositol) + ATP = a 1,2-diacyl-sn-glycero-3-phospho-(1D-myo-inositol 4-phosphate) + ADP + H(+)</text>
        <dbReference type="Rhea" id="RHEA:19877"/>
        <dbReference type="ChEBI" id="CHEBI:15378"/>
        <dbReference type="ChEBI" id="CHEBI:30616"/>
        <dbReference type="ChEBI" id="CHEBI:57880"/>
        <dbReference type="ChEBI" id="CHEBI:58178"/>
        <dbReference type="ChEBI" id="CHEBI:456216"/>
        <dbReference type="EC" id="2.7.1.67"/>
    </reaction>
</comment>
<proteinExistence type="inferred from homology"/>
<dbReference type="GO" id="GO:0004430">
    <property type="term" value="F:1-phosphatidylinositol 4-kinase activity"/>
    <property type="evidence" value="ECO:0007669"/>
    <property type="project" value="UniProtKB-UniRule"/>
</dbReference>
<dbReference type="GO" id="GO:0005886">
    <property type="term" value="C:plasma membrane"/>
    <property type="evidence" value="ECO:0007669"/>
    <property type="project" value="TreeGrafter"/>
</dbReference>
<comment type="subcellular location">
    <subcellularLocation>
        <location evidence="5">Membrane</location>
        <topology evidence="5">Peripheral membrane protein</topology>
    </subcellularLocation>
</comment>
<dbReference type="AlphaFoldDB" id="A0A9P1NAC7"/>
<keyword evidence="8" id="KW-1185">Reference proteome</keyword>
<dbReference type="GO" id="GO:0005768">
    <property type="term" value="C:endosome"/>
    <property type="evidence" value="ECO:0007669"/>
    <property type="project" value="TreeGrafter"/>
</dbReference>
<dbReference type="GO" id="GO:0007032">
    <property type="term" value="P:endosome organization"/>
    <property type="evidence" value="ECO:0007669"/>
    <property type="project" value="TreeGrafter"/>
</dbReference>
<dbReference type="GO" id="GO:0005802">
    <property type="term" value="C:trans-Golgi network"/>
    <property type="evidence" value="ECO:0007669"/>
    <property type="project" value="TreeGrafter"/>
</dbReference>
<comment type="similarity">
    <text evidence="5">Belongs to the PI3/PI4-kinase family. Type II PI4K subfamily.</text>
</comment>
<dbReference type="InterPro" id="IPR039756">
    <property type="entry name" value="Lsb6/PI4K2"/>
</dbReference>
<dbReference type="OrthoDB" id="3349449at2759"/>
<comment type="caution">
    <text evidence="7">The sequence shown here is derived from an EMBL/GenBank/DDBJ whole genome shotgun (WGS) entry which is preliminary data.</text>
</comment>
<dbReference type="PANTHER" id="PTHR12865:SF1">
    <property type="entry name" value="PHOSPHATIDYLINOSITOL 4-KINASE TYPE 2"/>
    <property type="match status" value="1"/>
</dbReference>
<evidence type="ECO:0000256" key="1">
    <source>
        <dbReference type="ARBA" id="ARBA00022679"/>
    </source>
</evidence>
<feature type="compositionally biased region" description="Polar residues" evidence="6">
    <location>
        <begin position="1"/>
        <end position="25"/>
    </location>
</feature>